<feature type="non-terminal residue" evidence="2">
    <location>
        <position position="1"/>
    </location>
</feature>
<feature type="non-terminal residue" evidence="2">
    <location>
        <position position="59"/>
    </location>
</feature>
<dbReference type="EMBL" id="CAJOBJ010180088">
    <property type="protein sequence ID" value="CAF4914782.1"/>
    <property type="molecule type" value="Genomic_DNA"/>
</dbReference>
<feature type="compositionally biased region" description="Basic residues" evidence="1">
    <location>
        <begin position="48"/>
        <end position="59"/>
    </location>
</feature>
<dbReference type="EMBL" id="CAJOBH010099719">
    <property type="protein sequence ID" value="CAF4607000.1"/>
    <property type="molecule type" value="Genomic_DNA"/>
</dbReference>
<organism evidence="2 4">
    <name type="scientific">Rotaria magnacalcarata</name>
    <dbReference type="NCBI Taxonomy" id="392030"/>
    <lineage>
        <taxon>Eukaryota</taxon>
        <taxon>Metazoa</taxon>
        <taxon>Spiralia</taxon>
        <taxon>Gnathifera</taxon>
        <taxon>Rotifera</taxon>
        <taxon>Eurotatoria</taxon>
        <taxon>Bdelloidea</taxon>
        <taxon>Philodinida</taxon>
        <taxon>Philodinidae</taxon>
        <taxon>Rotaria</taxon>
    </lineage>
</organism>
<evidence type="ECO:0000256" key="1">
    <source>
        <dbReference type="SAM" id="MobiDB-lite"/>
    </source>
</evidence>
<feature type="compositionally biased region" description="Polar residues" evidence="1">
    <location>
        <begin position="1"/>
        <end position="22"/>
    </location>
</feature>
<dbReference type="AlphaFoldDB" id="A0A8S2Z746"/>
<proteinExistence type="predicted"/>
<reference evidence="2" key="1">
    <citation type="submission" date="2021-02" db="EMBL/GenBank/DDBJ databases">
        <authorList>
            <person name="Nowell W R."/>
        </authorList>
    </citation>
    <scope>NUCLEOTIDE SEQUENCE</scope>
</reference>
<dbReference type="Proteomes" id="UP000681720">
    <property type="component" value="Unassembled WGS sequence"/>
</dbReference>
<comment type="caution">
    <text evidence="2">The sequence shown here is derived from an EMBL/GenBank/DDBJ whole genome shotgun (WGS) entry which is preliminary data.</text>
</comment>
<name>A0A8S2Z746_9BILA</name>
<evidence type="ECO:0000313" key="4">
    <source>
        <dbReference type="Proteomes" id="UP000681967"/>
    </source>
</evidence>
<evidence type="ECO:0000313" key="2">
    <source>
        <dbReference type="EMBL" id="CAF4607000.1"/>
    </source>
</evidence>
<feature type="region of interest" description="Disordered" evidence="1">
    <location>
        <begin position="1"/>
        <end position="59"/>
    </location>
</feature>
<dbReference type="Proteomes" id="UP000681967">
    <property type="component" value="Unassembled WGS sequence"/>
</dbReference>
<gene>
    <name evidence="2" type="ORF">BYL167_LOCUS40380</name>
    <name evidence="3" type="ORF">GIL414_LOCUS52497</name>
</gene>
<evidence type="ECO:0000313" key="3">
    <source>
        <dbReference type="EMBL" id="CAF4914782.1"/>
    </source>
</evidence>
<sequence>PSETANGYSSSIDPHARSSSYHSILHEQDRQQQQEQDQYGYPSNSKSAYRRQIKRRTGS</sequence>
<accession>A0A8S2Z746</accession>
<protein>
    <submittedName>
        <fullName evidence="2">Uncharacterized protein</fullName>
    </submittedName>
</protein>